<name>A0AAF3EKC1_9BILA</name>
<sequence>MTLYFNLLCVLLLTSFCNSLISNDDIGKSLEKIEKTLGEIQAKLSQSNPSDLRTSRYRSRENGCDGGCESFFSSPIECCRNLGFADGKCSGKQAHCCRDLNCPVLGWKT</sequence>
<protein>
    <submittedName>
        <fullName evidence="3">Uncharacterized protein</fullName>
    </submittedName>
</protein>
<keyword evidence="2" id="KW-1185">Reference proteome</keyword>
<accession>A0AAF3EKC1</accession>
<dbReference type="Proteomes" id="UP000887575">
    <property type="component" value="Unassembled WGS sequence"/>
</dbReference>
<dbReference type="AlphaFoldDB" id="A0AAF3EKC1"/>
<evidence type="ECO:0000256" key="1">
    <source>
        <dbReference type="SAM" id="SignalP"/>
    </source>
</evidence>
<feature type="signal peptide" evidence="1">
    <location>
        <begin position="1"/>
        <end position="19"/>
    </location>
</feature>
<reference evidence="3" key="1">
    <citation type="submission" date="2024-02" db="UniProtKB">
        <authorList>
            <consortium name="WormBaseParasite"/>
        </authorList>
    </citation>
    <scope>IDENTIFICATION</scope>
</reference>
<evidence type="ECO:0000313" key="3">
    <source>
        <dbReference type="WBParaSite" id="MBELARI_LOCUS14424"/>
    </source>
</evidence>
<dbReference type="WBParaSite" id="MBELARI_LOCUS14424">
    <property type="protein sequence ID" value="MBELARI_LOCUS14424"/>
    <property type="gene ID" value="MBELARI_LOCUS14424"/>
</dbReference>
<feature type="chain" id="PRO_5042080682" evidence="1">
    <location>
        <begin position="20"/>
        <end position="109"/>
    </location>
</feature>
<keyword evidence="1" id="KW-0732">Signal</keyword>
<evidence type="ECO:0000313" key="2">
    <source>
        <dbReference type="Proteomes" id="UP000887575"/>
    </source>
</evidence>
<proteinExistence type="predicted"/>
<organism evidence="2 3">
    <name type="scientific">Mesorhabditis belari</name>
    <dbReference type="NCBI Taxonomy" id="2138241"/>
    <lineage>
        <taxon>Eukaryota</taxon>
        <taxon>Metazoa</taxon>
        <taxon>Ecdysozoa</taxon>
        <taxon>Nematoda</taxon>
        <taxon>Chromadorea</taxon>
        <taxon>Rhabditida</taxon>
        <taxon>Rhabditina</taxon>
        <taxon>Rhabditomorpha</taxon>
        <taxon>Rhabditoidea</taxon>
        <taxon>Rhabditidae</taxon>
        <taxon>Mesorhabditinae</taxon>
        <taxon>Mesorhabditis</taxon>
    </lineage>
</organism>